<feature type="region of interest" description="Disordered" evidence="1">
    <location>
        <begin position="44"/>
        <end position="99"/>
    </location>
</feature>
<gene>
    <name evidence="2" type="ORF">Pfra01_002967200</name>
</gene>
<reference evidence="2" key="1">
    <citation type="submission" date="2023-04" db="EMBL/GenBank/DDBJ databases">
        <title>Phytophthora fragariaefolia NBRC 109709.</title>
        <authorList>
            <person name="Ichikawa N."/>
            <person name="Sato H."/>
            <person name="Tonouchi N."/>
        </authorList>
    </citation>
    <scope>NUCLEOTIDE SEQUENCE</scope>
    <source>
        <strain evidence="2">NBRC 109709</strain>
    </source>
</reference>
<sequence>MQAFEEESKRVLKKQRLCAAQIDRQLDALLTHVESTKQQLEERQQELCRKKNRHLAASSAGEGQQGEAGGAATATACDKEKAAASETPGNVEDAEVKQGDVAVEQQDNETEYIVRDFIRRVRQLNVEKNVATELKAIHVLLSKYSKQIDKVGGGLDLLCNLLRINVRWWSLLLQAEPLHRHHQGVSHE</sequence>
<organism evidence="2 3">
    <name type="scientific">Phytophthora fragariaefolia</name>
    <dbReference type="NCBI Taxonomy" id="1490495"/>
    <lineage>
        <taxon>Eukaryota</taxon>
        <taxon>Sar</taxon>
        <taxon>Stramenopiles</taxon>
        <taxon>Oomycota</taxon>
        <taxon>Peronosporomycetes</taxon>
        <taxon>Peronosporales</taxon>
        <taxon>Peronosporaceae</taxon>
        <taxon>Phytophthora</taxon>
    </lineage>
</organism>
<dbReference type="EMBL" id="BSXT01018925">
    <property type="protein sequence ID" value="GMG16198.1"/>
    <property type="molecule type" value="Genomic_DNA"/>
</dbReference>
<comment type="caution">
    <text evidence="2">The sequence shown here is derived from an EMBL/GenBank/DDBJ whole genome shotgun (WGS) entry which is preliminary data.</text>
</comment>
<dbReference type="OrthoDB" id="1933281at2759"/>
<keyword evidence="3" id="KW-1185">Reference proteome</keyword>
<accession>A0A9W6YPN2</accession>
<proteinExistence type="predicted"/>
<dbReference type="AlphaFoldDB" id="A0A9W6YPN2"/>
<protein>
    <submittedName>
        <fullName evidence="2">Unnamed protein product</fullName>
    </submittedName>
</protein>
<evidence type="ECO:0000256" key="1">
    <source>
        <dbReference type="SAM" id="MobiDB-lite"/>
    </source>
</evidence>
<evidence type="ECO:0000313" key="3">
    <source>
        <dbReference type="Proteomes" id="UP001165121"/>
    </source>
</evidence>
<dbReference type="Proteomes" id="UP001165121">
    <property type="component" value="Unassembled WGS sequence"/>
</dbReference>
<name>A0A9W6YPN2_9STRA</name>
<evidence type="ECO:0000313" key="2">
    <source>
        <dbReference type="EMBL" id="GMG16198.1"/>
    </source>
</evidence>